<dbReference type="Gene3D" id="3.40.50.12090">
    <property type="match status" value="2"/>
</dbReference>
<feature type="compositionally biased region" description="Low complexity" evidence="1">
    <location>
        <begin position="1"/>
        <end position="34"/>
    </location>
</feature>
<evidence type="ECO:0000313" key="3">
    <source>
        <dbReference type="Proteomes" id="UP000293865"/>
    </source>
</evidence>
<dbReference type="Proteomes" id="UP000293865">
    <property type="component" value="Unassembled WGS sequence"/>
</dbReference>
<reference evidence="2 3" key="1">
    <citation type="submission" date="2019-01" db="EMBL/GenBank/DDBJ databases">
        <title>Agromyces.</title>
        <authorList>
            <person name="Li J."/>
        </authorList>
    </citation>
    <scope>NUCLEOTIDE SEQUENCE [LARGE SCALE GENOMIC DNA]</scope>
    <source>
        <strain evidence="2 3">DSM 15934</strain>
    </source>
</reference>
<accession>A0A4Q2KXP3</accession>
<dbReference type="PANTHER" id="PTHR30032">
    <property type="entry name" value="N-ACETYLMURAMOYL-L-ALANINE AMIDASE-RELATED"/>
    <property type="match status" value="1"/>
</dbReference>
<protein>
    <submittedName>
        <fullName evidence="2">Uncharacterized protein</fullName>
    </submittedName>
</protein>
<organism evidence="2 3">
    <name type="scientific">Agromyces albus</name>
    <dbReference type="NCBI Taxonomy" id="205332"/>
    <lineage>
        <taxon>Bacteria</taxon>
        <taxon>Bacillati</taxon>
        <taxon>Actinomycetota</taxon>
        <taxon>Actinomycetes</taxon>
        <taxon>Micrococcales</taxon>
        <taxon>Microbacteriaceae</taxon>
        <taxon>Agromyces</taxon>
    </lineage>
</organism>
<proteinExistence type="predicted"/>
<feature type="compositionally biased region" description="Basic and acidic residues" evidence="1">
    <location>
        <begin position="86"/>
        <end position="98"/>
    </location>
</feature>
<sequence>MPRASTSGPASSASWSPSSGCTSRSSACSRSCSRATDHSRTSLQRRKAALGRPFVFPRPGPVTLTPDFPLRPGCGQIILEPTPELRTTKPGERPEPRPETLLPPRTDAPRRAALFLASSGRRLAATVIVLILAATIGIQPSDAAFAASGSSVVAGIVTGSDGAPAIGIRVEARDDDGGWLPPADTDESGAYRFENIAANRYTLTFTCWNTCVGNYVAEYWNDTRRFDSKAWFDVGVGERVDLETELELAGEISGVVRGDDGATLEGVNVDITSDTAGVVPPQDFATTDAEGRYRFRNLPEAGYILRFAPQTAFAHEYFSEFWKDQANAGTADVVRVTAGEAVSGIDPALTPAAWISGRVLNEDGIPAGWDADVNIFLYRVTDAGTSWVWTGSLGHYPLGPGEFRFDGLTSGTYVLKTRALGWGIAEWWQDKSDLASADRIVLDMGERFDTTIVLEDGPVSLTGPRISGVARVGETLTAAASSPTPSVTLAYQWFADDVPIDGANQPTHALTAADLGAGIAVEVAASAPGRTSVTRRSSMTSDVQPAVLTSGTPRIIGSGLGLVGSTLTVDPGVWTDGTALTYEWRADGVPIESADDPSLLLTPSEVDKRVSVAVTGSKPGYASVTKVSNWFAVSFGPTDLTTPVILGTPEVGSTLTASASSTTPGVSLSYHWHGNGLMSVIGQDQTLVLTDEHAGYEMSVEVFATAPGYLNTQKSSSATLPVRFTPQDDVTRLAGTDRYATSVAISKSQFNPGVPVAFVASGVNFPDALAGAPVAGISGGPMLLTDPNGLPDSVRAELERLQPQRIVVLGGTATVSSSVEAQLDTIRPGAITRLAGPDRYATSVAISESQFEPGVPVVFIASGAKFPDALAGAPVAGITGGPMLLTDPNGLPDSVKAELERLQPKRIVILGGTSTISDAVEAQLQGLQPGAFTRLAGSDRYETSALISASQFQPGVPVVFIASGAKFPDALAGAPVAGITGGPMLLTDPNGLPDAVKAELERLQPKRIVILGGTSTVSDAVEARLDALW</sequence>
<dbReference type="GO" id="GO:0005975">
    <property type="term" value="P:carbohydrate metabolic process"/>
    <property type="evidence" value="ECO:0007669"/>
    <property type="project" value="UniProtKB-ARBA"/>
</dbReference>
<dbReference type="OrthoDB" id="5143602at2"/>
<dbReference type="Gene3D" id="2.60.40.10">
    <property type="entry name" value="Immunoglobulins"/>
    <property type="match status" value="1"/>
</dbReference>
<keyword evidence="3" id="KW-1185">Reference proteome</keyword>
<feature type="region of interest" description="Disordered" evidence="1">
    <location>
        <begin position="1"/>
        <end position="56"/>
    </location>
</feature>
<feature type="region of interest" description="Disordered" evidence="1">
    <location>
        <begin position="81"/>
        <end position="106"/>
    </location>
</feature>
<name>A0A4Q2KXP3_9MICO</name>
<dbReference type="Pfam" id="PF13620">
    <property type="entry name" value="CarboxypepD_reg"/>
    <property type="match status" value="1"/>
</dbReference>
<dbReference type="EMBL" id="SDPN01000019">
    <property type="protein sequence ID" value="RXZ69727.1"/>
    <property type="molecule type" value="Genomic_DNA"/>
</dbReference>
<dbReference type="InterPro" id="IPR013783">
    <property type="entry name" value="Ig-like_fold"/>
</dbReference>
<dbReference type="SUPFAM" id="SSF49478">
    <property type="entry name" value="Cna protein B-type domain"/>
    <property type="match status" value="2"/>
</dbReference>
<dbReference type="PANTHER" id="PTHR30032:SF8">
    <property type="entry name" value="GERMINATION-SPECIFIC N-ACETYLMURAMOYL-L-ALANINE AMIDASE"/>
    <property type="match status" value="1"/>
</dbReference>
<dbReference type="AlphaFoldDB" id="A0A4Q2KXP3"/>
<comment type="caution">
    <text evidence="2">The sequence shown here is derived from an EMBL/GenBank/DDBJ whole genome shotgun (WGS) entry which is preliminary data.</text>
</comment>
<dbReference type="Gene3D" id="2.60.40.2700">
    <property type="match status" value="3"/>
</dbReference>
<dbReference type="InterPro" id="IPR051922">
    <property type="entry name" value="Bact_Sporulation_Assoc"/>
</dbReference>
<dbReference type="Gene3D" id="2.60.40.1120">
    <property type="entry name" value="Carboxypeptidase-like, regulatory domain"/>
    <property type="match status" value="1"/>
</dbReference>
<evidence type="ECO:0000313" key="2">
    <source>
        <dbReference type="EMBL" id="RXZ69727.1"/>
    </source>
</evidence>
<dbReference type="Pfam" id="PF04122">
    <property type="entry name" value="CW_binding_2"/>
    <property type="match status" value="3"/>
</dbReference>
<evidence type="ECO:0000256" key="1">
    <source>
        <dbReference type="SAM" id="MobiDB-lite"/>
    </source>
</evidence>
<dbReference type="InterPro" id="IPR007253">
    <property type="entry name" value="Cell_wall-bd_2"/>
</dbReference>
<gene>
    <name evidence="2" type="ORF">ESP51_11455</name>
</gene>